<feature type="region of interest" description="Disordered" evidence="1">
    <location>
        <begin position="111"/>
        <end position="137"/>
    </location>
</feature>
<feature type="compositionally biased region" description="Polar residues" evidence="1">
    <location>
        <begin position="122"/>
        <end position="137"/>
    </location>
</feature>
<sequence>MKFIQNNITDLKQQQMNHIEQIQLLNQCIKTFDEEYQKKCIETKATTDRITTVKDTMNHAKHEIEQRRQQIASFQNQITTKQQAENQIKGKISNVQENLLMISKSVTQLKADPQEQKKLHDITSTQKTRSAQDLQSAKSKIENLERDVERNENDRRRLDRDLQKRHQDLMETQRVHGQLKHNLDQHRGEIQSKKYEQSQYEQRRSVLIGSLEENRRKTKVVDTKIEETQRIIERQDPLKQTAEDKVRDSEREVQSKRRDLDKLDRNISCVEKQYNDVNNRQNKATSELSNVQNAKVDIGRRLTDNDRNLNERNATVNRLSHQATLKRNEIRNYKEKQSRYTLDSNENSSEDDQIERHQGRNRRRVQLKEKQRFQ</sequence>
<dbReference type="OrthoDB" id="10071470at2759"/>
<feature type="compositionally biased region" description="Basic and acidic residues" evidence="1">
    <location>
        <begin position="112"/>
        <end position="121"/>
    </location>
</feature>
<dbReference type="Proteomes" id="UP000663834">
    <property type="component" value="Unassembled WGS sequence"/>
</dbReference>
<dbReference type="Proteomes" id="UP000663855">
    <property type="component" value="Unassembled WGS sequence"/>
</dbReference>
<accession>A0A815UVY1</accession>
<protein>
    <submittedName>
        <fullName evidence="2">Uncharacterized protein</fullName>
    </submittedName>
</protein>
<gene>
    <name evidence="3" type="ORF">CJN711_LOCUS32521</name>
    <name evidence="2" type="ORF">KQP761_LOCUS15905</name>
</gene>
<feature type="region of interest" description="Disordered" evidence="1">
    <location>
        <begin position="337"/>
        <end position="374"/>
    </location>
</feature>
<evidence type="ECO:0000313" key="4">
    <source>
        <dbReference type="Proteomes" id="UP000663834"/>
    </source>
</evidence>
<evidence type="ECO:0000313" key="3">
    <source>
        <dbReference type="EMBL" id="CAF1576632.1"/>
    </source>
</evidence>
<dbReference type="EMBL" id="CAJNOW010007891">
    <property type="protein sequence ID" value="CAF1524694.1"/>
    <property type="molecule type" value="Genomic_DNA"/>
</dbReference>
<evidence type="ECO:0000313" key="2">
    <source>
        <dbReference type="EMBL" id="CAF1524694.1"/>
    </source>
</evidence>
<dbReference type="EMBL" id="CAJNOV010015587">
    <property type="protein sequence ID" value="CAF1576632.1"/>
    <property type="molecule type" value="Genomic_DNA"/>
</dbReference>
<reference evidence="2" key="1">
    <citation type="submission" date="2021-02" db="EMBL/GenBank/DDBJ databases">
        <authorList>
            <person name="Nowell W R."/>
        </authorList>
    </citation>
    <scope>NUCLEOTIDE SEQUENCE</scope>
</reference>
<dbReference type="AlphaFoldDB" id="A0A815UVY1"/>
<comment type="caution">
    <text evidence="2">The sequence shown here is derived from an EMBL/GenBank/DDBJ whole genome shotgun (WGS) entry which is preliminary data.</text>
</comment>
<organism evidence="2 4">
    <name type="scientific">Rotaria magnacalcarata</name>
    <dbReference type="NCBI Taxonomy" id="392030"/>
    <lineage>
        <taxon>Eukaryota</taxon>
        <taxon>Metazoa</taxon>
        <taxon>Spiralia</taxon>
        <taxon>Gnathifera</taxon>
        <taxon>Rotifera</taxon>
        <taxon>Eurotatoria</taxon>
        <taxon>Bdelloidea</taxon>
        <taxon>Philodinida</taxon>
        <taxon>Philodinidae</taxon>
        <taxon>Rotaria</taxon>
    </lineage>
</organism>
<proteinExistence type="predicted"/>
<name>A0A815UVY1_9BILA</name>
<feature type="region of interest" description="Disordered" evidence="1">
    <location>
        <begin position="236"/>
        <end position="258"/>
    </location>
</feature>
<evidence type="ECO:0000256" key="1">
    <source>
        <dbReference type="SAM" id="MobiDB-lite"/>
    </source>
</evidence>